<evidence type="ECO:0000256" key="4">
    <source>
        <dbReference type="PROSITE-ProRule" id="PRU00339"/>
    </source>
</evidence>
<comment type="similarity">
    <text evidence="5">Belongs to the bacterial secretin family.</text>
</comment>
<organism evidence="8 9">
    <name type="scientific">Bryocella elongata</name>
    <dbReference type="NCBI Taxonomy" id="863522"/>
    <lineage>
        <taxon>Bacteria</taxon>
        <taxon>Pseudomonadati</taxon>
        <taxon>Acidobacteriota</taxon>
        <taxon>Terriglobia</taxon>
        <taxon>Terriglobales</taxon>
        <taxon>Acidobacteriaceae</taxon>
        <taxon>Bryocella</taxon>
    </lineage>
</organism>
<dbReference type="InterPro" id="IPR011990">
    <property type="entry name" value="TPR-like_helical_dom_sf"/>
</dbReference>
<evidence type="ECO:0000256" key="6">
    <source>
        <dbReference type="SAM" id="SignalP"/>
    </source>
</evidence>
<dbReference type="Gene3D" id="1.25.40.10">
    <property type="entry name" value="Tetratricopeptide repeat domain"/>
    <property type="match status" value="1"/>
</dbReference>
<evidence type="ECO:0000256" key="2">
    <source>
        <dbReference type="ARBA" id="ARBA00022729"/>
    </source>
</evidence>
<keyword evidence="2 6" id="KW-0732">Signal</keyword>
<dbReference type="Proteomes" id="UP000236728">
    <property type="component" value="Unassembled WGS sequence"/>
</dbReference>
<dbReference type="GO" id="GO:0016020">
    <property type="term" value="C:membrane"/>
    <property type="evidence" value="ECO:0007669"/>
    <property type="project" value="UniProtKB-SubCell"/>
</dbReference>
<reference evidence="8 9" key="1">
    <citation type="submission" date="2016-10" db="EMBL/GenBank/DDBJ databases">
        <authorList>
            <person name="de Groot N.N."/>
        </authorList>
    </citation>
    <scope>NUCLEOTIDE SEQUENCE [LARGE SCALE GENOMIC DNA]</scope>
    <source>
        <strain evidence="8 9">DSM 22489</strain>
    </source>
</reference>
<sequence>MAGPYPFRDAPPLRWACSALLLSSALLYAQSPSDAPASVPANTGAATAAASPSVPAPISARQARDADDAYLSGAKHVSHGELEAAERDFGRALKLNPNNSDYAQAVAVTRQQRVTALVEQAARSRVAGDNVQAQRLLAEAQKLDPGNPIVTQHLGPQAVTSPAAMQNIDLFSAPADHVGGLLAGPIHLSPTDGLHSFHQRSSQQELLRQVYAAYGIRASFDSSFTSNSSLRLDLDDVNFADATRVMRQLTHSFAVPIDAKTALIAKDTTEDRDRLEPQIEETIFLPGMSGEQMTELANVARNVFEIKKVTSSPASGGLLVTGDEPTLRLLNATYDDMLDGGSDVLLDIRLFETSKSHTKNIGLSTPTGAGAFSIAAEATSLVSANQSLIQQAVASGVLTLNGTAIQNLIKEVAFLVAAGAVSSTQYSNLLGTFGGGLTYAGLYLASGTTFNLLLSSTDTRLLDAVTLRAGNRQPASFRAGSRYPVITGSYSSGASSALASQLAGLNVNGTSVSSLLSQYLGSTSTTVPQFQYEDLGLTLKATPNINHTGGVSLTLDMKLEALGGTSINSIPVLNNRVLTSVVNVPAGQTAMLATVVDRSELRSIAGLPGLSELPGFQGTDKDAELSDDQLLITITPHIVRASALHIASRPLSMPKPSPSAGAEP</sequence>
<dbReference type="RefSeq" id="WP_103931397.1">
    <property type="nucleotide sequence ID" value="NZ_FNVA01000001.1"/>
</dbReference>
<proteinExistence type="inferred from homology"/>
<evidence type="ECO:0000259" key="7">
    <source>
        <dbReference type="Pfam" id="PF00263"/>
    </source>
</evidence>
<gene>
    <name evidence="8" type="ORF">SAMN05421819_0471</name>
</gene>
<evidence type="ECO:0000256" key="3">
    <source>
        <dbReference type="ARBA" id="ARBA00023136"/>
    </source>
</evidence>
<protein>
    <submittedName>
        <fullName evidence="8">Type II and III secretion system protein</fullName>
    </submittedName>
</protein>
<comment type="subcellular location">
    <subcellularLocation>
        <location evidence="1">Membrane</location>
    </subcellularLocation>
</comment>
<dbReference type="InterPro" id="IPR019734">
    <property type="entry name" value="TPR_rpt"/>
</dbReference>
<name>A0A1H5T4C5_9BACT</name>
<dbReference type="GO" id="GO:0009306">
    <property type="term" value="P:protein secretion"/>
    <property type="evidence" value="ECO:0007669"/>
    <property type="project" value="InterPro"/>
</dbReference>
<dbReference type="OrthoDB" id="110635at2"/>
<dbReference type="InterPro" id="IPR004846">
    <property type="entry name" value="T2SS/T3SS_dom"/>
</dbReference>
<accession>A0A1H5T4C5</accession>
<dbReference type="PANTHER" id="PTHR30332:SF24">
    <property type="entry name" value="SECRETIN GSPD-RELATED"/>
    <property type="match status" value="1"/>
</dbReference>
<evidence type="ECO:0000256" key="1">
    <source>
        <dbReference type="ARBA" id="ARBA00004370"/>
    </source>
</evidence>
<evidence type="ECO:0000313" key="9">
    <source>
        <dbReference type="Proteomes" id="UP000236728"/>
    </source>
</evidence>
<evidence type="ECO:0000256" key="5">
    <source>
        <dbReference type="RuleBase" id="RU004003"/>
    </source>
</evidence>
<feature type="chain" id="PRO_5009284609" evidence="6">
    <location>
        <begin position="30"/>
        <end position="664"/>
    </location>
</feature>
<feature type="domain" description="Type II/III secretion system secretin-like" evidence="7">
    <location>
        <begin position="457"/>
        <end position="640"/>
    </location>
</feature>
<dbReference type="GO" id="GO:0015627">
    <property type="term" value="C:type II protein secretion system complex"/>
    <property type="evidence" value="ECO:0007669"/>
    <property type="project" value="TreeGrafter"/>
</dbReference>
<keyword evidence="3" id="KW-0472">Membrane</keyword>
<feature type="repeat" description="TPR" evidence="4">
    <location>
        <begin position="66"/>
        <end position="99"/>
    </location>
</feature>
<dbReference type="EMBL" id="FNVA01000001">
    <property type="protein sequence ID" value="SEF57619.1"/>
    <property type="molecule type" value="Genomic_DNA"/>
</dbReference>
<feature type="signal peptide" evidence="6">
    <location>
        <begin position="1"/>
        <end position="29"/>
    </location>
</feature>
<dbReference type="InterPro" id="IPR050810">
    <property type="entry name" value="Bact_Secretion_Sys_Channel"/>
</dbReference>
<dbReference type="PROSITE" id="PS50005">
    <property type="entry name" value="TPR"/>
    <property type="match status" value="1"/>
</dbReference>
<keyword evidence="4" id="KW-0802">TPR repeat</keyword>
<dbReference type="PANTHER" id="PTHR30332">
    <property type="entry name" value="PROBABLE GENERAL SECRETION PATHWAY PROTEIN D"/>
    <property type="match status" value="1"/>
</dbReference>
<dbReference type="AlphaFoldDB" id="A0A1H5T4C5"/>
<dbReference type="SUPFAM" id="SSF48452">
    <property type="entry name" value="TPR-like"/>
    <property type="match status" value="1"/>
</dbReference>
<evidence type="ECO:0000313" key="8">
    <source>
        <dbReference type="EMBL" id="SEF57619.1"/>
    </source>
</evidence>
<keyword evidence="9" id="KW-1185">Reference proteome</keyword>
<dbReference type="Pfam" id="PF00263">
    <property type="entry name" value="Secretin"/>
    <property type="match status" value="1"/>
</dbReference>